<dbReference type="RefSeq" id="WP_263982982.1">
    <property type="nucleotide sequence ID" value="NZ_CAWNNC010000001.1"/>
</dbReference>
<proteinExistence type="predicted"/>
<dbReference type="EMBL" id="CP024785">
    <property type="protein sequence ID" value="AUB39972.1"/>
    <property type="molecule type" value="Genomic_DNA"/>
</dbReference>
<sequence length="42" mass="4660">MPVLLKYGCAIAMIIVHAPNQSDRQNQKQNLAPTRILTSVKP</sequence>
<evidence type="ECO:0000256" key="1">
    <source>
        <dbReference type="SAM" id="MobiDB-lite"/>
    </source>
</evidence>
<dbReference type="KEGG" id="nfl:COO91_05968"/>
<reference evidence="2 3" key="1">
    <citation type="submission" date="2017-11" db="EMBL/GenBank/DDBJ databases">
        <title>Complete genome of a free-living desiccation-tolerant cyanobacterium and its photosynthetic adaptation to extreme terrestrial habitat.</title>
        <authorList>
            <person name="Shang J."/>
        </authorList>
    </citation>
    <scope>NUCLEOTIDE SEQUENCE [LARGE SCALE GENOMIC DNA]</scope>
    <source>
        <strain evidence="2 3">CCNUN1</strain>
    </source>
</reference>
<dbReference type="AlphaFoldDB" id="A0A2K8SX08"/>
<feature type="region of interest" description="Disordered" evidence="1">
    <location>
        <begin position="22"/>
        <end position="42"/>
    </location>
</feature>
<gene>
    <name evidence="2" type="ORF">COO91_05968</name>
</gene>
<evidence type="ECO:0000313" key="3">
    <source>
        <dbReference type="Proteomes" id="UP000232003"/>
    </source>
</evidence>
<organism evidence="2 3">
    <name type="scientific">Nostoc flagelliforme CCNUN1</name>
    <dbReference type="NCBI Taxonomy" id="2038116"/>
    <lineage>
        <taxon>Bacteria</taxon>
        <taxon>Bacillati</taxon>
        <taxon>Cyanobacteriota</taxon>
        <taxon>Cyanophyceae</taxon>
        <taxon>Nostocales</taxon>
        <taxon>Nostocaceae</taxon>
        <taxon>Nostoc</taxon>
    </lineage>
</organism>
<dbReference type="Proteomes" id="UP000232003">
    <property type="component" value="Chromosome"/>
</dbReference>
<name>A0A2K8SX08_9NOSO</name>
<feature type="compositionally biased region" description="Polar residues" evidence="1">
    <location>
        <begin position="22"/>
        <end position="32"/>
    </location>
</feature>
<keyword evidence="3" id="KW-1185">Reference proteome</keyword>
<evidence type="ECO:0000313" key="2">
    <source>
        <dbReference type="EMBL" id="AUB39972.1"/>
    </source>
</evidence>
<accession>A0A2K8SX08</accession>
<protein>
    <submittedName>
        <fullName evidence="2">Uncharacterized protein</fullName>
    </submittedName>
</protein>